<evidence type="ECO:0000313" key="4">
    <source>
        <dbReference type="Proteomes" id="UP001203852"/>
    </source>
</evidence>
<evidence type="ECO:0000313" key="3">
    <source>
        <dbReference type="EMBL" id="KAI1615280.1"/>
    </source>
</evidence>
<dbReference type="PANTHER" id="PTHR34814:SF2">
    <property type="entry name" value="DUF3533 DOMAIN-CONTAINING PROTEIN"/>
    <property type="match status" value="1"/>
</dbReference>
<sequence>MSIEYSPLDFIIKNQQIFWRENRKSFLRKIAFIALALQLLFVSNFSYLYGSLWGSNNRAHALKVLSVDLDGGVISQSVKEAYDHLRGPGFPSLLEPAEGIVQSVSEAAEAVRDGTYWAAFVVHANASARLDQALKGGAAAKAYQASEATTYIWNEVRYPPFSDEMFESNFQLLAQTARQTYFRNHGQTALRQLDATDEAAVQVLLNPIGATGRNIMPTDNPTRLLYNTASTVMPILQEFFFLLILNGLSDEMQINSKVPIRITSLFRVAFAVTYTFISSLGMMGYIWAFRESWSVDARQFVLSWMVLWFLHQIHFLVIDTVSAFLPIPALPFFLLTWIILNLTSTVSPLELNPVFYRWGYALPANEAYTALTDIWSNGAVPALYRALPIMGAWWLVGMGMAVYAHIHRCQKASRPRLGLKSIRSSSTSETYASLSMYSSGR</sequence>
<feature type="transmembrane region" description="Helical" evidence="1">
    <location>
        <begin position="300"/>
        <end position="318"/>
    </location>
</feature>
<feature type="transmembrane region" description="Helical" evidence="1">
    <location>
        <begin position="30"/>
        <end position="49"/>
    </location>
</feature>
<dbReference type="EMBL" id="MU404352">
    <property type="protein sequence ID" value="KAI1615280.1"/>
    <property type="molecule type" value="Genomic_DNA"/>
</dbReference>
<feature type="domain" description="DUF3533" evidence="2">
    <location>
        <begin position="34"/>
        <end position="398"/>
    </location>
</feature>
<feature type="transmembrane region" description="Helical" evidence="1">
    <location>
        <begin position="265"/>
        <end position="288"/>
    </location>
</feature>
<proteinExistence type="predicted"/>
<evidence type="ECO:0000256" key="1">
    <source>
        <dbReference type="SAM" id="Phobius"/>
    </source>
</evidence>
<keyword evidence="1" id="KW-0472">Membrane</keyword>
<accession>A0AAN6IFN6</accession>
<name>A0AAN6IFN6_9EURO</name>
<dbReference type="AlphaFoldDB" id="A0AAN6IFN6"/>
<feature type="transmembrane region" description="Helical" evidence="1">
    <location>
        <begin position="386"/>
        <end position="406"/>
    </location>
</feature>
<keyword evidence="1" id="KW-0812">Transmembrane</keyword>
<dbReference type="PANTHER" id="PTHR34814">
    <property type="entry name" value="NITROSOGUANIDINE RESISTANCE PROTEIN SNG1"/>
    <property type="match status" value="1"/>
</dbReference>
<evidence type="ECO:0000259" key="2">
    <source>
        <dbReference type="Pfam" id="PF12051"/>
    </source>
</evidence>
<comment type="caution">
    <text evidence="3">The sequence shown here is derived from an EMBL/GenBank/DDBJ whole genome shotgun (WGS) entry which is preliminary data.</text>
</comment>
<dbReference type="InterPro" id="IPR053001">
    <property type="entry name" value="MNNG_permease-like"/>
</dbReference>
<keyword evidence="4" id="KW-1185">Reference proteome</keyword>
<organism evidence="3 4">
    <name type="scientific">Exophiala viscosa</name>
    <dbReference type="NCBI Taxonomy" id="2486360"/>
    <lineage>
        <taxon>Eukaryota</taxon>
        <taxon>Fungi</taxon>
        <taxon>Dikarya</taxon>
        <taxon>Ascomycota</taxon>
        <taxon>Pezizomycotina</taxon>
        <taxon>Eurotiomycetes</taxon>
        <taxon>Chaetothyriomycetidae</taxon>
        <taxon>Chaetothyriales</taxon>
        <taxon>Herpotrichiellaceae</taxon>
        <taxon>Exophiala</taxon>
    </lineage>
</organism>
<keyword evidence="1" id="KW-1133">Transmembrane helix</keyword>
<reference evidence="3" key="1">
    <citation type="journal article" date="2022" name="bioRxiv">
        <title>Deciphering the potential niche of two novel black yeast fungi from a biological soil crust based on their genomes, phenotypes, and melanin regulation.</title>
        <authorList>
            <consortium name="DOE Joint Genome Institute"/>
            <person name="Carr E.C."/>
            <person name="Barton Q."/>
            <person name="Grambo S."/>
            <person name="Sullivan M."/>
            <person name="Renfro C.M."/>
            <person name="Kuo A."/>
            <person name="Pangilinan J."/>
            <person name="Lipzen A."/>
            <person name="Keymanesh K."/>
            <person name="Savage E."/>
            <person name="Barry K."/>
            <person name="Grigoriev I.V."/>
            <person name="Riekhof W.R."/>
            <person name="Harris S.S."/>
        </authorList>
    </citation>
    <scope>NUCLEOTIDE SEQUENCE</scope>
    <source>
        <strain evidence="3">JF 03-4F</strain>
    </source>
</reference>
<dbReference type="Proteomes" id="UP001203852">
    <property type="component" value="Unassembled WGS sequence"/>
</dbReference>
<dbReference type="GO" id="GO:0016020">
    <property type="term" value="C:membrane"/>
    <property type="evidence" value="ECO:0007669"/>
    <property type="project" value="TreeGrafter"/>
</dbReference>
<feature type="transmembrane region" description="Helical" evidence="1">
    <location>
        <begin position="330"/>
        <end position="349"/>
    </location>
</feature>
<dbReference type="Pfam" id="PF12051">
    <property type="entry name" value="DUF3533"/>
    <property type="match status" value="1"/>
</dbReference>
<dbReference type="InterPro" id="IPR022703">
    <property type="entry name" value="DUF3533"/>
</dbReference>
<gene>
    <name evidence="3" type="ORF">EDD36DRAFT_180371</name>
</gene>
<protein>
    <recommendedName>
        <fullName evidence="2">DUF3533 domain-containing protein</fullName>
    </recommendedName>
</protein>